<dbReference type="AlphaFoldDB" id="A0A1D2N7J2"/>
<dbReference type="Proteomes" id="UP000094527">
    <property type="component" value="Unassembled WGS sequence"/>
</dbReference>
<comment type="caution">
    <text evidence="2">The sequence shown here is derived from an EMBL/GenBank/DDBJ whole genome shotgun (WGS) entry which is preliminary data.</text>
</comment>
<keyword evidence="3" id="KW-1185">Reference proteome</keyword>
<evidence type="ECO:0000313" key="3">
    <source>
        <dbReference type="Proteomes" id="UP000094527"/>
    </source>
</evidence>
<dbReference type="EMBL" id="LJIJ01000166">
    <property type="protein sequence ID" value="ODN01229.1"/>
    <property type="molecule type" value="Genomic_DNA"/>
</dbReference>
<gene>
    <name evidence="2" type="ORF">Ocin01_05449</name>
</gene>
<accession>A0A1D2N7J2</accession>
<evidence type="ECO:0000256" key="1">
    <source>
        <dbReference type="SAM" id="SignalP"/>
    </source>
</evidence>
<keyword evidence="1" id="KW-0732">Signal</keyword>
<feature type="signal peptide" evidence="1">
    <location>
        <begin position="1"/>
        <end position="28"/>
    </location>
</feature>
<reference evidence="2 3" key="1">
    <citation type="journal article" date="2016" name="Genome Biol. Evol.">
        <title>Gene Family Evolution Reflects Adaptation to Soil Environmental Stressors in the Genome of the Collembolan Orchesella cincta.</title>
        <authorList>
            <person name="Faddeeva-Vakhrusheva A."/>
            <person name="Derks M.F."/>
            <person name="Anvar S.Y."/>
            <person name="Agamennone V."/>
            <person name="Suring W."/>
            <person name="Smit S."/>
            <person name="van Straalen N.M."/>
            <person name="Roelofs D."/>
        </authorList>
    </citation>
    <scope>NUCLEOTIDE SEQUENCE [LARGE SCALE GENOMIC DNA]</scope>
    <source>
        <tissue evidence="2">Mixed pool</tissue>
    </source>
</reference>
<organism evidence="2 3">
    <name type="scientific">Orchesella cincta</name>
    <name type="common">Springtail</name>
    <name type="synonym">Podura cincta</name>
    <dbReference type="NCBI Taxonomy" id="48709"/>
    <lineage>
        <taxon>Eukaryota</taxon>
        <taxon>Metazoa</taxon>
        <taxon>Ecdysozoa</taxon>
        <taxon>Arthropoda</taxon>
        <taxon>Hexapoda</taxon>
        <taxon>Collembola</taxon>
        <taxon>Entomobryomorpha</taxon>
        <taxon>Entomobryoidea</taxon>
        <taxon>Orchesellidae</taxon>
        <taxon>Orchesellinae</taxon>
        <taxon>Orchesella</taxon>
    </lineage>
</organism>
<sequence>MACFFQNSSFFLLMITIACFILFSPVSSEETVDQNLEGELEIDPFSVREEGCPIIIERNGLDLNRLNGSWKMPYSSLNWIADIGMALYNHSVKMSHIMTICPTIQIQRRASTKEDNSTWILVWKCPKLHGRF</sequence>
<evidence type="ECO:0000313" key="2">
    <source>
        <dbReference type="EMBL" id="ODN01229.1"/>
    </source>
</evidence>
<name>A0A1D2N7J2_ORCCI</name>
<protein>
    <submittedName>
        <fullName evidence="2">Uncharacterized protein</fullName>
    </submittedName>
</protein>
<proteinExistence type="predicted"/>
<feature type="chain" id="PRO_5008905162" evidence="1">
    <location>
        <begin position="29"/>
        <end position="132"/>
    </location>
</feature>